<dbReference type="GeneID" id="115269612"/>
<evidence type="ECO:0000313" key="3">
    <source>
        <dbReference type="Proteomes" id="UP000069940"/>
    </source>
</evidence>
<evidence type="ECO:0008006" key="4">
    <source>
        <dbReference type="Google" id="ProtNLM"/>
    </source>
</evidence>
<dbReference type="InterPro" id="IPR022127">
    <property type="entry name" value="STIMATE/YPL162C"/>
</dbReference>
<dbReference type="PANTHER" id="PTHR31735">
    <property type="entry name" value="VACUOLAR MEMBRANE PROTEIN YPL162C"/>
    <property type="match status" value="1"/>
</dbReference>
<feature type="transmembrane region" description="Helical" evidence="1">
    <location>
        <begin position="35"/>
        <end position="58"/>
    </location>
</feature>
<protein>
    <recommendedName>
        <fullName evidence="4">Secreted protein</fullName>
    </recommendedName>
</protein>
<dbReference type="RefSeq" id="XP_062707512.1">
    <property type="nucleotide sequence ID" value="XM_062851528.1"/>
</dbReference>
<keyword evidence="3" id="KW-1185">Reference proteome</keyword>
<dbReference type="Pfam" id="PF12400">
    <property type="entry name" value="STIMATE"/>
    <property type="match status" value="1"/>
</dbReference>
<dbReference type="Proteomes" id="UP000069940">
    <property type="component" value="Unassembled WGS sequence"/>
</dbReference>
<organism evidence="2 3">
    <name type="scientific">Aedes albopictus</name>
    <name type="common">Asian tiger mosquito</name>
    <name type="synonym">Stegomyia albopicta</name>
    <dbReference type="NCBI Taxonomy" id="7160"/>
    <lineage>
        <taxon>Eukaryota</taxon>
        <taxon>Metazoa</taxon>
        <taxon>Ecdysozoa</taxon>
        <taxon>Arthropoda</taxon>
        <taxon>Hexapoda</taxon>
        <taxon>Insecta</taxon>
        <taxon>Pterygota</taxon>
        <taxon>Neoptera</taxon>
        <taxon>Endopterygota</taxon>
        <taxon>Diptera</taxon>
        <taxon>Nematocera</taxon>
        <taxon>Culicoidea</taxon>
        <taxon>Culicidae</taxon>
        <taxon>Culicinae</taxon>
        <taxon>Aedini</taxon>
        <taxon>Aedes</taxon>
        <taxon>Stegomyia</taxon>
    </lineage>
</organism>
<keyword evidence="1" id="KW-0472">Membrane</keyword>
<name>A0ABM1XPD1_AEDAL</name>
<reference evidence="3" key="1">
    <citation type="journal article" date="2015" name="Proc. Natl. Acad. Sci. U.S.A.">
        <title>Genome sequence of the Asian Tiger mosquito, Aedes albopictus, reveals insights into its biology, genetics, and evolution.</title>
        <authorList>
            <person name="Chen X.G."/>
            <person name="Jiang X."/>
            <person name="Gu J."/>
            <person name="Xu M."/>
            <person name="Wu Y."/>
            <person name="Deng Y."/>
            <person name="Zhang C."/>
            <person name="Bonizzoni M."/>
            <person name="Dermauw W."/>
            <person name="Vontas J."/>
            <person name="Armbruster P."/>
            <person name="Huang X."/>
            <person name="Yang Y."/>
            <person name="Zhang H."/>
            <person name="He W."/>
            <person name="Peng H."/>
            <person name="Liu Y."/>
            <person name="Wu K."/>
            <person name="Chen J."/>
            <person name="Lirakis M."/>
            <person name="Topalis P."/>
            <person name="Van Leeuwen T."/>
            <person name="Hall A.B."/>
            <person name="Jiang X."/>
            <person name="Thorpe C."/>
            <person name="Mueller R.L."/>
            <person name="Sun C."/>
            <person name="Waterhouse R.M."/>
            <person name="Yan G."/>
            <person name="Tu Z.J."/>
            <person name="Fang X."/>
            <person name="James A.A."/>
        </authorList>
    </citation>
    <scope>NUCLEOTIDE SEQUENCE [LARGE SCALE GENOMIC DNA]</scope>
    <source>
        <strain evidence="3">Foshan</strain>
    </source>
</reference>
<evidence type="ECO:0000313" key="2">
    <source>
        <dbReference type="EnsemblMetazoa" id="AALFPA23_001545.P38748"/>
    </source>
</evidence>
<proteinExistence type="predicted"/>
<keyword evidence="1" id="KW-0812">Transmembrane</keyword>
<dbReference type="PANTHER" id="PTHR31735:SF1">
    <property type="entry name" value="VACUOLAR MEMBRANE PROTEIN YPL162C"/>
    <property type="match status" value="1"/>
</dbReference>
<dbReference type="EnsemblMetazoa" id="AALFPA23_001545.R38748">
    <property type="protein sequence ID" value="AALFPA23_001545.P38748"/>
    <property type="gene ID" value="AALFPA23_001545"/>
</dbReference>
<evidence type="ECO:0000256" key="1">
    <source>
        <dbReference type="SAM" id="Phobius"/>
    </source>
</evidence>
<sequence length="132" mass="14613">MAIVKLITTLFIQLDIWDNVKNFVLSPFKDPRIELAVVMLVIPFFVNILIFWVTDNFLMRHTRKKRNTGDEEILSFKASTSATTSSSLMQGSASCSQTALVVDDTAIILTSSAASPSSKQTTVQQRTSVINV</sequence>
<reference evidence="2" key="2">
    <citation type="submission" date="2025-05" db="UniProtKB">
        <authorList>
            <consortium name="EnsemblMetazoa"/>
        </authorList>
    </citation>
    <scope>IDENTIFICATION</scope>
    <source>
        <strain evidence="2">Foshan</strain>
    </source>
</reference>
<accession>A0ABM1XPD1</accession>
<keyword evidence="1" id="KW-1133">Transmembrane helix</keyword>